<proteinExistence type="predicted"/>
<dbReference type="Proteomes" id="UP000008909">
    <property type="component" value="Unassembled WGS sequence"/>
</dbReference>
<evidence type="ECO:0000313" key="1">
    <source>
        <dbReference type="EMBL" id="GAA53224.1"/>
    </source>
</evidence>
<sequence length="231" mass="26454">MPPEGNTMAEMLPGFPSLDRSSRYEEVGFESRTFRRTLKVHAYYENKISRNCVPDEVSDAVEQRKAQTKRNNITMKVAKYTYGKTARSDLNQRSDCMLAKTRCFEIEILHINRKTDTVEGEAGENPTANNIHRLLGYRGTFMAYEEGAHLIRRILYQTLTVPETFQSFTDVPRQIVLPTIYLARSGKYGQRVLVFGGAVVTISSSDDAFSYDVTRQRCPNLVEKRKCIIYV</sequence>
<reference key="2">
    <citation type="submission" date="2011-10" db="EMBL/GenBank/DDBJ databases">
        <title>The genome and transcriptome sequence of Clonorchis sinensis provide insights into the carcinogenic liver fluke.</title>
        <authorList>
            <person name="Wang X."/>
            <person name="Huang Y."/>
            <person name="Chen W."/>
            <person name="Liu H."/>
            <person name="Guo L."/>
            <person name="Chen Y."/>
            <person name="Luo F."/>
            <person name="Zhou W."/>
            <person name="Sun J."/>
            <person name="Mao Q."/>
            <person name="Liang P."/>
            <person name="Zhou C."/>
            <person name="Tian Y."/>
            <person name="Men J."/>
            <person name="Lv X."/>
            <person name="Huang L."/>
            <person name="Zhou J."/>
            <person name="Hu Y."/>
            <person name="Li R."/>
            <person name="Zhang F."/>
            <person name="Lei H."/>
            <person name="Li X."/>
            <person name="Hu X."/>
            <person name="Liang C."/>
            <person name="Xu J."/>
            <person name="Wu Z."/>
            <person name="Yu X."/>
        </authorList>
    </citation>
    <scope>NUCLEOTIDE SEQUENCE</scope>
    <source>
        <strain>Henan</strain>
    </source>
</reference>
<evidence type="ECO:0000313" key="2">
    <source>
        <dbReference type="Proteomes" id="UP000008909"/>
    </source>
</evidence>
<protein>
    <submittedName>
        <fullName evidence="1">Uncharacterized protein</fullName>
    </submittedName>
</protein>
<keyword evidence="2" id="KW-1185">Reference proteome</keyword>
<dbReference type="AlphaFoldDB" id="G7YJU1"/>
<reference evidence="1" key="1">
    <citation type="journal article" date="2011" name="Genome Biol.">
        <title>The draft genome of the carcinogenic human liver fluke Clonorchis sinensis.</title>
        <authorList>
            <person name="Wang X."/>
            <person name="Chen W."/>
            <person name="Huang Y."/>
            <person name="Sun J."/>
            <person name="Men J."/>
            <person name="Liu H."/>
            <person name="Luo F."/>
            <person name="Guo L."/>
            <person name="Lv X."/>
            <person name="Deng C."/>
            <person name="Zhou C."/>
            <person name="Fan Y."/>
            <person name="Li X."/>
            <person name="Huang L."/>
            <person name="Hu Y."/>
            <person name="Liang C."/>
            <person name="Hu X."/>
            <person name="Xu J."/>
            <person name="Yu X."/>
        </authorList>
    </citation>
    <scope>NUCLEOTIDE SEQUENCE [LARGE SCALE GENOMIC DNA]</scope>
    <source>
        <strain evidence="1">Henan</strain>
    </source>
</reference>
<organism evidence="1 2">
    <name type="scientific">Clonorchis sinensis</name>
    <name type="common">Chinese liver fluke</name>
    <dbReference type="NCBI Taxonomy" id="79923"/>
    <lineage>
        <taxon>Eukaryota</taxon>
        <taxon>Metazoa</taxon>
        <taxon>Spiralia</taxon>
        <taxon>Lophotrochozoa</taxon>
        <taxon>Platyhelminthes</taxon>
        <taxon>Trematoda</taxon>
        <taxon>Digenea</taxon>
        <taxon>Opisthorchiida</taxon>
        <taxon>Opisthorchiata</taxon>
        <taxon>Opisthorchiidae</taxon>
        <taxon>Clonorchis</taxon>
    </lineage>
</organism>
<dbReference type="EMBL" id="DF143447">
    <property type="protein sequence ID" value="GAA53224.1"/>
    <property type="molecule type" value="Genomic_DNA"/>
</dbReference>
<name>G7YJU1_CLOSI</name>
<accession>G7YJU1</accession>
<gene>
    <name evidence="1" type="ORF">CLF_109798</name>
</gene>